<evidence type="ECO:0000313" key="2">
    <source>
        <dbReference type="EMBL" id="KAJ8042343.1"/>
    </source>
</evidence>
<keyword evidence="3" id="KW-1185">Reference proteome</keyword>
<accession>A0A9Q1HEN4</accession>
<dbReference type="InterPro" id="IPR029063">
    <property type="entry name" value="SAM-dependent_MTases_sf"/>
</dbReference>
<sequence length="93" mass="11016">MPFEDNEFDALVCCGCIVPAYISPSCFPKWVRIVRPGGSLVIVLRRCYIELQKDEEEFYSQSWKIFPNIRDLEDSKNDFKKDIFRLSDRKRTC</sequence>
<name>A0A9Q1HEN4_HOLLE</name>
<dbReference type="SUPFAM" id="SSF53335">
    <property type="entry name" value="S-adenosyl-L-methionine-dependent methyltransferases"/>
    <property type="match status" value="1"/>
</dbReference>
<dbReference type="Pfam" id="PF08241">
    <property type="entry name" value="Methyltransf_11"/>
    <property type="match status" value="1"/>
</dbReference>
<comment type="caution">
    <text evidence="2">The sequence shown here is derived from an EMBL/GenBank/DDBJ whole genome shotgun (WGS) entry which is preliminary data.</text>
</comment>
<protein>
    <recommendedName>
        <fullName evidence="1">Methyltransferase type 11 domain-containing protein</fullName>
    </recommendedName>
</protein>
<evidence type="ECO:0000259" key="1">
    <source>
        <dbReference type="Pfam" id="PF08241"/>
    </source>
</evidence>
<dbReference type="Gene3D" id="3.40.50.150">
    <property type="entry name" value="Vaccinia Virus protein VP39"/>
    <property type="match status" value="1"/>
</dbReference>
<dbReference type="GO" id="GO:0008757">
    <property type="term" value="F:S-adenosylmethionine-dependent methyltransferase activity"/>
    <property type="evidence" value="ECO:0007669"/>
    <property type="project" value="InterPro"/>
</dbReference>
<reference evidence="2" key="1">
    <citation type="submission" date="2021-10" db="EMBL/GenBank/DDBJ databases">
        <title>Tropical sea cucumber genome reveals ecological adaptation and Cuvierian tubules defense mechanism.</title>
        <authorList>
            <person name="Chen T."/>
        </authorList>
    </citation>
    <scope>NUCLEOTIDE SEQUENCE</scope>
    <source>
        <strain evidence="2">Nanhai2018</strain>
        <tissue evidence="2">Muscle</tissue>
    </source>
</reference>
<dbReference type="InterPro" id="IPR013216">
    <property type="entry name" value="Methyltransf_11"/>
</dbReference>
<dbReference type="EMBL" id="JAIZAY010000005">
    <property type="protein sequence ID" value="KAJ8042343.1"/>
    <property type="molecule type" value="Genomic_DNA"/>
</dbReference>
<gene>
    <name evidence="2" type="ORF">HOLleu_13371</name>
</gene>
<dbReference type="Proteomes" id="UP001152320">
    <property type="component" value="Chromosome 5"/>
</dbReference>
<evidence type="ECO:0000313" key="3">
    <source>
        <dbReference type="Proteomes" id="UP001152320"/>
    </source>
</evidence>
<feature type="domain" description="Methyltransferase type 11" evidence="1">
    <location>
        <begin position="1"/>
        <end position="42"/>
    </location>
</feature>
<dbReference type="AlphaFoldDB" id="A0A9Q1HEN4"/>
<dbReference type="OrthoDB" id="3647at2759"/>
<proteinExistence type="predicted"/>
<organism evidence="2 3">
    <name type="scientific">Holothuria leucospilota</name>
    <name type="common">Black long sea cucumber</name>
    <name type="synonym">Mertensiothuria leucospilota</name>
    <dbReference type="NCBI Taxonomy" id="206669"/>
    <lineage>
        <taxon>Eukaryota</taxon>
        <taxon>Metazoa</taxon>
        <taxon>Echinodermata</taxon>
        <taxon>Eleutherozoa</taxon>
        <taxon>Echinozoa</taxon>
        <taxon>Holothuroidea</taxon>
        <taxon>Aspidochirotacea</taxon>
        <taxon>Aspidochirotida</taxon>
        <taxon>Holothuriidae</taxon>
        <taxon>Holothuria</taxon>
    </lineage>
</organism>